<evidence type="ECO:0000313" key="3">
    <source>
        <dbReference type="Proteomes" id="UP000054721"/>
    </source>
</evidence>
<keyword evidence="3" id="KW-1185">Reference proteome</keyword>
<dbReference type="OrthoDB" id="5930716at2759"/>
<gene>
    <name evidence="2" type="ORF">T02_13729</name>
</gene>
<reference evidence="2 3" key="1">
    <citation type="submission" date="2015-05" db="EMBL/GenBank/DDBJ databases">
        <title>Evolution of Trichinella species and genotypes.</title>
        <authorList>
            <person name="Korhonen P.K."/>
            <person name="Edoardo P."/>
            <person name="Giuseppe L.R."/>
            <person name="Gasser R.B."/>
        </authorList>
    </citation>
    <scope>NUCLEOTIDE SEQUENCE [LARGE SCALE GENOMIC DNA]</scope>
    <source>
        <strain evidence="2">ISS10</strain>
    </source>
</reference>
<evidence type="ECO:0000256" key="1">
    <source>
        <dbReference type="SAM" id="MobiDB-lite"/>
    </source>
</evidence>
<organism evidence="2 3">
    <name type="scientific">Trichinella nativa</name>
    <dbReference type="NCBI Taxonomy" id="6335"/>
    <lineage>
        <taxon>Eukaryota</taxon>
        <taxon>Metazoa</taxon>
        <taxon>Ecdysozoa</taxon>
        <taxon>Nematoda</taxon>
        <taxon>Enoplea</taxon>
        <taxon>Dorylaimia</taxon>
        <taxon>Trichinellida</taxon>
        <taxon>Trichinellidae</taxon>
        <taxon>Trichinella</taxon>
    </lineage>
</organism>
<comment type="caution">
    <text evidence="2">The sequence shown here is derived from an EMBL/GenBank/DDBJ whole genome shotgun (WGS) entry which is preliminary data.</text>
</comment>
<dbReference type="AlphaFoldDB" id="A0A0V1L673"/>
<sequence length="401" mass="44537">MDGINDSFVARFESMILVVSWVRCTMSATNIPSLGSPGVLMKPGQRRTTLVNRPPTSRSPSISKNEQSEAIGLLFGNSVEPASILLIGNAPTWTFFTHLFSASCNSKICFDLTVTRAWCLITFNAKKRSMRDQNQYLLLATKIGTHPDLLGEGQFADTSFRCLPGSQFRTDKSKAVSQPDQVAISAQGRGRGLEMFHPVQPSRRRLKIYVRVHLIVLLVFNKGFPLGHCIRWELPPQTQGNVGSVRHAVSSTHLNRLSHSSCSTHGSPPRPVVNRIGSSASLLLPSSSQRKSHTFDCLQRWTGQTSSQDDELRDAVQTFPPMYTRFELIQNDLNCRMSSSNFSKGKLGRQLFCLHKTSLCLTCAIPKVRPPELLHLGVHLLMRPYLGALLYIAHPMHSGDS</sequence>
<feature type="compositionally biased region" description="Polar residues" evidence="1">
    <location>
        <begin position="46"/>
        <end position="65"/>
    </location>
</feature>
<name>A0A0V1L673_9BILA</name>
<dbReference type="EMBL" id="JYDW01000124">
    <property type="protein sequence ID" value="KRZ55049.1"/>
    <property type="molecule type" value="Genomic_DNA"/>
</dbReference>
<feature type="region of interest" description="Disordered" evidence="1">
    <location>
        <begin position="45"/>
        <end position="65"/>
    </location>
</feature>
<protein>
    <submittedName>
        <fullName evidence="2">Uncharacterized protein</fullName>
    </submittedName>
</protein>
<proteinExistence type="predicted"/>
<evidence type="ECO:0000313" key="2">
    <source>
        <dbReference type="EMBL" id="KRZ55049.1"/>
    </source>
</evidence>
<dbReference type="Proteomes" id="UP000054721">
    <property type="component" value="Unassembled WGS sequence"/>
</dbReference>
<accession>A0A0V1L673</accession>